<sequence length="527" mass="59186">MLRQLAEELSEQLDVARKQQRHSDASQATTCPSDGGPSSEDFLEAQEEEPEEESPSSIHVEHGPGIDEWLSSFRAQAYALGLLLAAWCEDVRFPSYVTPGPQDHEVPPTNMAGLMQLARRTARRRQKASNEAEHGPLAERADGACQTDGEGCTASEQWAPSHENAEDGEWVVLPEDANDEEHQLGEERAACSSNFAEDAGGHFCVDEGRLVIFDSVHRIPRCIMPDGLRRLHCVLSQGLWPVPRDFRDAVFDVVFALADRSWAIKIHVQELLNWRLLSRRTRSPKVLIQHVAEMGSMDRPEAIVAFAEKVTMFFRNPETSFAAALRGHAETQRLYESAFGGDATQQKLYESRSWCMALAANDRVHFAEIDVRRIVGNNLESLLWHCRSADASVADAAGLLVYNYASDAISFVQQTIVEATLGMMEDFIKFNIPANLEKIQTCIGTLAKVLRWLSKPQRQQWVSLMVKLLMDHYVSTRHVIRELKMLWLADDDPKRTYAEAVQQLWILADSDRTGEVKSAILSLLYSS</sequence>
<evidence type="ECO:0000256" key="1">
    <source>
        <dbReference type="SAM" id="MobiDB-lite"/>
    </source>
</evidence>
<keyword evidence="3" id="KW-1185">Reference proteome</keyword>
<dbReference type="EMBL" id="CAJNJA010052686">
    <property type="protein sequence ID" value="CAE7847618.1"/>
    <property type="molecule type" value="Genomic_DNA"/>
</dbReference>
<feature type="compositionally biased region" description="Basic and acidic residues" evidence="1">
    <location>
        <begin position="14"/>
        <end position="24"/>
    </location>
</feature>
<accession>A0A813A2B0</accession>
<dbReference type="Proteomes" id="UP000601435">
    <property type="component" value="Unassembled WGS sequence"/>
</dbReference>
<feature type="region of interest" description="Disordered" evidence="1">
    <location>
        <begin position="1"/>
        <end position="63"/>
    </location>
</feature>
<dbReference type="AlphaFoldDB" id="A0A813A2B0"/>
<feature type="compositionally biased region" description="Basic and acidic residues" evidence="1">
    <location>
        <begin position="128"/>
        <end position="142"/>
    </location>
</feature>
<feature type="compositionally biased region" description="Acidic residues" evidence="1">
    <location>
        <begin position="41"/>
        <end position="54"/>
    </location>
</feature>
<organism evidence="2 3">
    <name type="scientific">Symbiodinium necroappetens</name>
    <dbReference type="NCBI Taxonomy" id="1628268"/>
    <lineage>
        <taxon>Eukaryota</taxon>
        <taxon>Sar</taxon>
        <taxon>Alveolata</taxon>
        <taxon>Dinophyceae</taxon>
        <taxon>Suessiales</taxon>
        <taxon>Symbiodiniaceae</taxon>
        <taxon>Symbiodinium</taxon>
    </lineage>
</organism>
<comment type="caution">
    <text evidence="2">The sequence shown here is derived from an EMBL/GenBank/DDBJ whole genome shotgun (WGS) entry which is preliminary data.</text>
</comment>
<evidence type="ECO:0000313" key="2">
    <source>
        <dbReference type="EMBL" id="CAE7847618.1"/>
    </source>
</evidence>
<gene>
    <name evidence="2" type="primary">AMT1-1</name>
    <name evidence="2" type="ORF">SNEC2469_LOCUS26150</name>
</gene>
<proteinExistence type="predicted"/>
<feature type="region of interest" description="Disordered" evidence="1">
    <location>
        <begin position="122"/>
        <end position="164"/>
    </location>
</feature>
<evidence type="ECO:0000313" key="3">
    <source>
        <dbReference type="Proteomes" id="UP000601435"/>
    </source>
</evidence>
<protein>
    <submittedName>
        <fullName evidence="2">AMT1-1 protein</fullName>
    </submittedName>
</protein>
<name>A0A813A2B0_9DINO</name>
<reference evidence="2" key="1">
    <citation type="submission" date="2021-02" db="EMBL/GenBank/DDBJ databases">
        <authorList>
            <person name="Dougan E. K."/>
            <person name="Rhodes N."/>
            <person name="Thang M."/>
            <person name="Chan C."/>
        </authorList>
    </citation>
    <scope>NUCLEOTIDE SEQUENCE</scope>
</reference>